<dbReference type="Gene3D" id="1.10.260.40">
    <property type="entry name" value="lambda repressor-like DNA-binding domains"/>
    <property type="match status" value="1"/>
</dbReference>
<dbReference type="InterPro" id="IPR001387">
    <property type="entry name" value="Cro/C1-type_HTH"/>
</dbReference>
<dbReference type="InterPro" id="IPR010982">
    <property type="entry name" value="Lambda_DNA-bd_dom_sf"/>
</dbReference>
<comment type="caution">
    <text evidence="1">The sequence shown here is derived from an EMBL/GenBank/DDBJ whole genome shotgun (WGS) entry which is preliminary data.</text>
</comment>
<evidence type="ECO:0000313" key="1">
    <source>
        <dbReference type="EMBL" id="KKN08078.1"/>
    </source>
</evidence>
<sequence length="124" mass="14396">MNPKTLFGDFFKEKRIEKGFTLRMFCKKFSFDPGNISKMERGLMNPPGSREKLEKYALCLGIEKGSDGWFEFFDRAATCKGEIPTEILENDELMKSLPLIFRTFRSKKISKTVVADLIERIKEL</sequence>
<dbReference type="SUPFAM" id="SSF47413">
    <property type="entry name" value="lambda repressor-like DNA-binding domains"/>
    <property type="match status" value="1"/>
</dbReference>
<proteinExistence type="predicted"/>
<evidence type="ECO:0008006" key="2">
    <source>
        <dbReference type="Google" id="ProtNLM"/>
    </source>
</evidence>
<protein>
    <recommendedName>
        <fullName evidence="2">HTH cro/C1-type domain-containing protein</fullName>
    </recommendedName>
</protein>
<name>A0A0F9QS51_9ZZZZ</name>
<organism evidence="1">
    <name type="scientific">marine sediment metagenome</name>
    <dbReference type="NCBI Taxonomy" id="412755"/>
    <lineage>
        <taxon>unclassified sequences</taxon>
        <taxon>metagenomes</taxon>
        <taxon>ecological metagenomes</taxon>
    </lineage>
</organism>
<gene>
    <name evidence="1" type="ORF">LCGC14_1060350</name>
</gene>
<dbReference type="CDD" id="cd00093">
    <property type="entry name" value="HTH_XRE"/>
    <property type="match status" value="1"/>
</dbReference>
<dbReference type="AlphaFoldDB" id="A0A0F9QS51"/>
<dbReference type="EMBL" id="LAZR01004497">
    <property type="protein sequence ID" value="KKN08078.1"/>
    <property type="molecule type" value="Genomic_DNA"/>
</dbReference>
<dbReference type="GO" id="GO:0003677">
    <property type="term" value="F:DNA binding"/>
    <property type="evidence" value="ECO:0007669"/>
    <property type="project" value="InterPro"/>
</dbReference>
<accession>A0A0F9QS51</accession>
<reference evidence="1" key="1">
    <citation type="journal article" date="2015" name="Nature">
        <title>Complex archaea that bridge the gap between prokaryotes and eukaryotes.</title>
        <authorList>
            <person name="Spang A."/>
            <person name="Saw J.H."/>
            <person name="Jorgensen S.L."/>
            <person name="Zaremba-Niedzwiedzka K."/>
            <person name="Martijn J."/>
            <person name="Lind A.E."/>
            <person name="van Eijk R."/>
            <person name="Schleper C."/>
            <person name="Guy L."/>
            <person name="Ettema T.J."/>
        </authorList>
    </citation>
    <scope>NUCLEOTIDE SEQUENCE</scope>
</reference>